<dbReference type="Pfam" id="PF00566">
    <property type="entry name" value="RabGAP-TBC"/>
    <property type="match status" value="1"/>
</dbReference>
<dbReference type="PROSITE" id="PS50086">
    <property type="entry name" value="TBC_RABGAP"/>
    <property type="match status" value="1"/>
</dbReference>
<dbReference type="SMART" id="SM00164">
    <property type="entry name" value="TBC"/>
    <property type="match status" value="1"/>
</dbReference>
<dbReference type="AlphaFoldDB" id="A0A8J5F001"/>
<accession>A0A8J5F001</accession>
<keyword evidence="5" id="KW-1185">Reference proteome</keyword>
<feature type="compositionally biased region" description="Basic and acidic residues" evidence="2">
    <location>
        <begin position="235"/>
        <end position="245"/>
    </location>
</feature>
<proteinExistence type="predicted"/>
<protein>
    <recommendedName>
        <fullName evidence="3">Rab-GAP TBC domain-containing protein</fullName>
    </recommendedName>
</protein>
<dbReference type="GO" id="GO:0031267">
    <property type="term" value="F:small GTPase binding"/>
    <property type="evidence" value="ECO:0007669"/>
    <property type="project" value="TreeGrafter"/>
</dbReference>
<feature type="compositionally biased region" description="Polar residues" evidence="2">
    <location>
        <begin position="246"/>
        <end position="257"/>
    </location>
</feature>
<evidence type="ECO:0000256" key="1">
    <source>
        <dbReference type="SAM" id="Coils"/>
    </source>
</evidence>
<name>A0A8J5F001_ZINOF</name>
<evidence type="ECO:0000259" key="3">
    <source>
        <dbReference type="PROSITE" id="PS50086"/>
    </source>
</evidence>
<feature type="region of interest" description="Disordered" evidence="2">
    <location>
        <begin position="235"/>
        <end position="263"/>
    </location>
</feature>
<sequence length="737" mass="84496">MDADSRDLYGFPVRPQYLQIHRDYAKKYKEEEEERIKRWKDFLDKLEVIAVSSNDSLVEVECSSSVSNVEGRNDSYHEGASPEIATETKREGATHKIQRWSPLRSTLTPIEQLMSHRVKKWSVPTSNRKAACTSGCCHKLDDNRDVCGQVGGASEEWSTKEFDNVERLKMQEALHIADLDLKEVSHFPWIEELESLVHGGVPMALRGEVWQVFANTKFHRIEGYYDKLLDEEAESSEVKEHKSNKSNDTNKMSNTPKRQIPDNWRQQIEKDLPRTFPGHPSLSEDGRSSLRHLLLAYARYNPSVGYCQVMNFFAGLLLLLMPEENAFWTLASIIDGYFDGYYSKELFDSQVDQLVLEDLVREKLPALVNHLEHLGVQVAWITGPWFLSVFVNILPWESVLRVWDVLIFDGNRVMLFRTTLALMDLYGTALETTKDAGEAITLLQTLVGSTFDSSQLMAKACLYYQTVNEEKLEHLRRKHRADVIAVMEERSKGLHSWKDSFSPTSKLLNFNYDSELLYISTNSTAESGGDQLDTLPDLQEQVAFLKVELCRLLEEKQSAILRAEEFETTLMETVKQDNRRLLSVKVEKLEREASELRQTMTTKQQKENAIHQVLRRLEQERKVTEDARILAEQAAAAQKYATHMLQEKYEETMAALSEMEKRAINAERMLESKLQSQSSSTASSPRLLGLLSRPFGSWLDKNKGKPEMSSEDKISSVASPKISTDYRPRNDLQQSDK</sequence>
<feature type="domain" description="Rab-GAP TBC" evidence="3">
    <location>
        <begin position="200"/>
        <end position="410"/>
    </location>
</feature>
<evidence type="ECO:0000313" key="5">
    <source>
        <dbReference type="Proteomes" id="UP000734854"/>
    </source>
</evidence>
<dbReference type="GO" id="GO:0005096">
    <property type="term" value="F:GTPase activator activity"/>
    <property type="evidence" value="ECO:0007669"/>
    <property type="project" value="TreeGrafter"/>
</dbReference>
<comment type="caution">
    <text evidence="4">The sequence shown here is derived from an EMBL/GenBank/DDBJ whole genome shotgun (WGS) entry which is preliminary data.</text>
</comment>
<feature type="region of interest" description="Disordered" evidence="2">
    <location>
        <begin position="694"/>
        <end position="737"/>
    </location>
</feature>
<dbReference type="FunFam" id="1.10.472.80:FF:000013">
    <property type="entry name" value="TBC1 domain family member 8B"/>
    <property type="match status" value="1"/>
</dbReference>
<dbReference type="EMBL" id="JACMSC010000017">
    <property type="protein sequence ID" value="KAG6478717.1"/>
    <property type="molecule type" value="Genomic_DNA"/>
</dbReference>
<evidence type="ECO:0000256" key="2">
    <source>
        <dbReference type="SAM" id="MobiDB-lite"/>
    </source>
</evidence>
<dbReference type="InterPro" id="IPR000195">
    <property type="entry name" value="Rab-GAP-TBC_dom"/>
</dbReference>
<dbReference type="PANTHER" id="PTHR47219:SF20">
    <property type="entry name" value="TBC1 DOMAIN FAMILY MEMBER 2B"/>
    <property type="match status" value="1"/>
</dbReference>
<feature type="coiled-coil region" evidence="1">
    <location>
        <begin position="579"/>
        <end position="676"/>
    </location>
</feature>
<dbReference type="FunFam" id="1.10.8.270:FF:000018">
    <property type="entry name" value="Ypt/Rab-GAP domain of gyp1p superfamily protein"/>
    <property type="match status" value="1"/>
</dbReference>
<reference evidence="4 5" key="1">
    <citation type="submission" date="2020-08" db="EMBL/GenBank/DDBJ databases">
        <title>Plant Genome Project.</title>
        <authorList>
            <person name="Zhang R.-G."/>
        </authorList>
    </citation>
    <scope>NUCLEOTIDE SEQUENCE [LARGE SCALE GENOMIC DNA]</scope>
    <source>
        <tissue evidence="4">Rhizome</tissue>
    </source>
</reference>
<dbReference type="OrthoDB" id="17687at2759"/>
<dbReference type="Proteomes" id="UP000734854">
    <property type="component" value="Unassembled WGS sequence"/>
</dbReference>
<organism evidence="4 5">
    <name type="scientific">Zingiber officinale</name>
    <name type="common">Ginger</name>
    <name type="synonym">Amomum zingiber</name>
    <dbReference type="NCBI Taxonomy" id="94328"/>
    <lineage>
        <taxon>Eukaryota</taxon>
        <taxon>Viridiplantae</taxon>
        <taxon>Streptophyta</taxon>
        <taxon>Embryophyta</taxon>
        <taxon>Tracheophyta</taxon>
        <taxon>Spermatophyta</taxon>
        <taxon>Magnoliopsida</taxon>
        <taxon>Liliopsida</taxon>
        <taxon>Zingiberales</taxon>
        <taxon>Zingiberaceae</taxon>
        <taxon>Zingiber</taxon>
    </lineage>
</organism>
<dbReference type="PANTHER" id="PTHR47219">
    <property type="entry name" value="RAB GTPASE-ACTIVATING PROTEIN 1-LIKE"/>
    <property type="match status" value="1"/>
</dbReference>
<feature type="compositionally biased region" description="Basic and acidic residues" evidence="2">
    <location>
        <begin position="724"/>
        <end position="737"/>
    </location>
</feature>
<keyword evidence="1" id="KW-0175">Coiled coil</keyword>
<evidence type="ECO:0000313" key="4">
    <source>
        <dbReference type="EMBL" id="KAG6478717.1"/>
    </source>
</evidence>
<dbReference type="InterPro" id="IPR050302">
    <property type="entry name" value="Rab_GAP_TBC_domain"/>
</dbReference>
<gene>
    <name evidence="4" type="ORF">ZIOFF_062161</name>
</gene>
<feature type="compositionally biased region" description="Basic and acidic residues" evidence="2">
    <location>
        <begin position="700"/>
        <end position="714"/>
    </location>
</feature>